<evidence type="ECO:0000313" key="3">
    <source>
        <dbReference type="Proteomes" id="UP001328107"/>
    </source>
</evidence>
<feature type="non-terminal residue" evidence="2">
    <location>
        <position position="1"/>
    </location>
</feature>
<dbReference type="EMBL" id="BTRK01000005">
    <property type="protein sequence ID" value="GMR54874.1"/>
    <property type="molecule type" value="Genomic_DNA"/>
</dbReference>
<comment type="caution">
    <text evidence="2">The sequence shown here is derived from an EMBL/GenBank/DDBJ whole genome shotgun (WGS) entry which is preliminary data.</text>
</comment>
<evidence type="ECO:0000313" key="2">
    <source>
        <dbReference type="EMBL" id="GMR54874.1"/>
    </source>
</evidence>
<sequence length="103" mass="10937">PAGTGSSRSRNHARAPTARTGSAKGRGDLNQDTVRYGTSEHNRDPGPKRTHDGLSSLVPQGNVLVGVLTGQSVERPEGGLDHLSRGPWVAGTEVGPFVEEREW</sequence>
<protein>
    <submittedName>
        <fullName evidence="2">Uncharacterized protein</fullName>
    </submittedName>
</protein>
<feature type="region of interest" description="Disordered" evidence="1">
    <location>
        <begin position="1"/>
        <end position="57"/>
    </location>
</feature>
<gene>
    <name evidence="2" type="ORF">PMAYCL1PPCAC_25069</name>
</gene>
<dbReference type="Proteomes" id="UP001328107">
    <property type="component" value="Unassembled WGS sequence"/>
</dbReference>
<name>A0AAN5D1Y8_9BILA</name>
<dbReference type="AlphaFoldDB" id="A0AAN5D1Y8"/>
<reference evidence="3" key="1">
    <citation type="submission" date="2022-10" db="EMBL/GenBank/DDBJ databases">
        <title>Genome assembly of Pristionchus species.</title>
        <authorList>
            <person name="Yoshida K."/>
            <person name="Sommer R.J."/>
        </authorList>
    </citation>
    <scope>NUCLEOTIDE SEQUENCE [LARGE SCALE GENOMIC DNA]</scope>
    <source>
        <strain evidence="3">RS5460</strain>
    </source>
</reference>
<feature type="compositionally biased region" description="Basic and acidic residues" evidence="1">
    <location>
        <begin position="38"/>
        <end position="52"/>
    </location>
</feature>
<proteinExistence type="predicted"/>
<accession>A0AAN5D1Y8</accession>
<evidence type="ECO:0000256" key="1">
    <source>
        <dbReference type="SAM" id="MobiDB-lite"/>
    </source>
</evidence>
<organism evidence="2 3">
    <name type="scientific">Pristionchus mayeri</name>
    <dbReference type="NCBI Taxonomy" id="1317129"/>
    <lineage>
        <taxon>Eukaryota</taxon>
        <taxon>Metazoa</taxon>
        <taxon>Ecdysozoa</taxon>
        <taxon>Nematoda</taxon>
        <taxon>Chromadorea</taxon>
        <taxon>Rhabditida</taxon>
        <taxon>Rhabditina</taxon>
        <taxon>Diplogasteromorpha</taxon>
        <taxon>Diplogasteroidea</taxon>
        <taxon>Neodiplogasteridae</taxon>
        <taxon>Pristionchus</taxon>
    </lineage>
</organism>
<keyword evidence="3" id="KW-1185">Reference proteome</keyword>